<dbReference type="EMBL" id="MCFI01000003">
    <property type="protein sequence ID" value="ORY86200.1"/>
    <property type="molecule type" value="Genomic_DNA"/>
</dbReference>
<dbReference type="GeneID" id="63787541"/>
<protein>
    <submittedName>
        <fullName evidence="1">Uncharacterized protein</fullName>
    </submittedName>
</protein>
<dbReference type="RefSeq" id="XP_040727382.1">
    <property type="nucleotide sequence ID" value="XM_040870942.1"/>
</dbReference>
<accession>A0A1Y2FQE2</accession>
<sequence>MPGFPFDKSPHSHTYAFLPPPLARDSAIPAYNLSQHILQPGNAHPGTLRLAHSYTGYPSPAVSEADVKQFGLDTVLEASLPATPKQGDPEHPNRPVERSLQETCSQIEELLRQATIDQLTSPAFDSWIFYMQRMQELGLFTGRCVLEKHWWDNLRQQRFEAWSRDLSERSWESQRALEELIRKSARQSW</sequence>
<reference evidence="1 2" key="1">
    <citation type="submission" date="2016-07" db="EMBL/GenBank/DDBJ databases">
        <title>Pervasive Adenine N6-methylation of Active Genes in Fungi.</title>
        <authorList>
            <consortium name="DOE Joint Genome Institute"/>
            <person name="Mondo S.J."/>
            <person name="Dannebaum R.O."/>
            <person name="Kuo R.C."/>
            <person name="Labutti K."/>
            <person name="Haridas S."/>
            <person name="Kuo A."/>
            <person name="Salamov A."/>
            <person name="Ahrendt S.R."/>
            <person name="Lipzen A."/>
            <person name="Sullivan W."/>
            <person name="Andreopoulos W.B."/>
            <person name="Clum A."/>
            <person name="Lindquist E."/>
            <person name="Daum C."/>
            <person name="Ramamoorthy G.K."/>
            <person name="Gryganskyi A."/>
            <person name="Culley D."/>
            <person name="Magnuson J.K."/>
            <person name="James T.Y."/>
            <person name="O'Malley M.A."/>
            <person name="Stajich J.E."/>
            <person name="Spatafora J.W."/>
            <person name="Visel A."/>
            <person name="Grigoriev I.V."/>
        </authorList>
    </citation>
    <scope>NUCLEOTIDE SEQUENCE [LARGE SCALE GENOMIC DNA]</scope>
    <source>
        <strain evidence="1 2">12-1054</strain>
    </source>
</reference>
<evidence type="ECO:0000313" key="1">
    <source>
        <dbReference type="EMBL" id="ORY86200.1"/>
    </source>
</evidence>
<gene>
    <name evidence="1" type="ORF">BCR37DRAFT_391001</name>
</gene>
<dbReference type="AlphaFoldDB" id="A0A1Y2FQE2"/>
<name>A0A1Y2FQE2_PROLT</name>
<dbReference type="Proteomes" id="UP000193685">
    <property type="component" value="Unassembled WGS sequence"/>
</dbReference>
<evidence type="ECO:0000313" key="2">
    <source>
        <dbReference type="Proteomes" id="UP000193685"/>
    </source>
</evidence>
<proteinExistence type="predicted"/>
<organism evidence="1 2">
    <name type="scientific">Protomyces lactucae-debilis</name>
    <dbReference type="NCBI Taxonomy" id="2754530"/>
    <lineage>
        <taxon>Eukaryota</taxon>
        <taxon>Fungi</taxon>
        <taxon>Dikarya</taxon>
        <taxon>Ascomycota</taxon>
        <taxon>Taphrinomycotina</taxon>
        <taxon>Taphrinomycetes</taxon>
        <taxon>Taphrinales</taxon>
        <taxon>Protomycetaceae</taxon>
        <taxon>Protomyces</taxon>
    </lineage>
</organism>
<keyword evidence="2" id="KW-1185">Reference proteome</keyword>
<comment type="caution">
    <text evidence="1">The sequence shown here is derived from an EMBL/GenBank/DDBJ whole genome shotgun (WGS) entry which is preliminary data.</text>
</comment>